<evidence type="ECO:0000313" key="6">
    <source>
        <dbReference type="Proteomes" id="UP000317369"/>
    </source>
</evidence>
<dbReference type="PRINTS" id="PR00332">
    <property type="entry name" value="HISTRIAD"/>
</dbReference>
<dbReference type="KEGG" id="pcor:KS4_19940"/>
<dbReference type="InterPro" id="IPR001310">
    <property type="entry name" value="Histidine_triad_HIT"/>
</dbReference>
<dbReference type="EMBL" id="CP036425">
    <property type="protein sequence ID" value="QDU33934.1"/>
    <property type="molecule type" value="Genomic_DNA"/>
</dbReference>
<dbReference type="InterPro" id="IPR036265">
    <property type="entry name" value="HIT-like_sf"/>
</dbReference>
<evidence type="ECO:0000313" key="5">
    <source>
        <dbReference type="EMBL" id="QDU33934.1"/>
    </source>
</evidence>
<dbReference type="PROSITE" id="PS51084">
    <property type="entry name" value="HIT_2"/>
    <property type="match status" value="1"/>
</dbReference>
<sequence>MANIHDDNCIFCKIIAGEIPCHKIFEDEHVLAFLDIGPIAKGHALIIPKYHASEITELPSDFSAACGRVLPKISTAIQTVTECPAFNVLQNNGALSGQAVMHVHFHIIPRYTTETGLKYNWTPGQLSSDFALELRDKIIAKLS</sequence>
<evidence type="ECO:0000259" key="4">
    <source>
        <dbReference type="PROSITE" id="PS51084"/>
    </source>
</evidence>
<dbReference type="CDD" id="cd01277">
    <property type="entry name" value="HINT_subgroup"/>
    <property type="match status" value="1"/>
</dbReference>
<proteinExistence type="predicted"/>
<dbReference type="PROSITE" id="PS00892">
    <property type="entry name" value="HIT_1"/>
    <property type="match status" value="1"/>
</dbReference>
<dbReference type="PANTHER" id="PTHR46648:SF1">
    <property type="entry name" value="ADENOSINE 5'-MONOPHOSPHORAMIDASE HNT1"/>
    <property type="match status" value="1"/>
</dbReference>
<protein>
    <submittedName>
        <fullName evidence="5">HIT-like protein</fullName>
        <ecNumber evidence="5">3.-.-.-</ecNumber>
    </submittedName>
</protein>
<evidence type="ECO:0000256" key="2">
    <source>
        <dbReference type="PIRSR" id="PIRSR601310-3"/>
    </source>
</evidence>
<organism evidence="5 6">
    <name type="scientific">Poriferisphaera corsica</name>
    <dbReference type="NCBI Taxonomy" id="2528020"/>
    <lineage>
        <taxon>Bacteria</taxon>
        <taxon>Pseudomonadati</taxon>
        <taxon>Planctomycetota</taxon>
        <taxon>Phycisphaerae</taxon>
        <taxon>Phycisphaerales</taxon>
        <taxon>Phycisphaeraceae</taxon>
        <taxon>Poriferisphaera</taxon>
    </lineage>
</organism>
<dbReference type="Gene3D" id="3.30.428.10">
    <property type="entry name" value="HIT-like"/>
    <property type="match status" value="1"/>
</dbReference>
<dbReference type="EC" id="3.-.-.-" evidence="5"/>
<gene>
    <name evidence="5" type="ORF">KS4_19940</name>
</gene>
<feature type="domain" description="HIT" evidence="4">
    <location>
        <begin position="10"/>
        <end position="117"/>
    </location>
</feature>
<dbReference type="InterPro" id="IPR011146">
    <property type="entry name" value="HIT-like"/>
</dbReference>
<dbReference type="RefSeq" id="WP_145077381.1">
    <property type="nucleotide sequence ID" value="NZ_CP036425.1"/>
</dbReference>
<dbReference type="GO" id="GO:0016787">
    <property type="term" value="F:hydrolase activity"/>
    <property type="evidence" value="ECO:0007669"/>
    <property type="project" value="UniProtKB-KW"/>
</dbReference>
<dbReference type="Pfam" id="PF01230">
    <property type="entry name" value="HIT"/>
    <property type="match status" value="1"/>
</dbReference>
<keyword evidence="6" id="KW-1185">Reference proteome</keyword>
<dbReference type="GO" id="GO:0009117">
    <property type="term" value="P:nucleotide metabolic process"/>
    <property type="evidence" value="ECO:0007669"/>
    <property type="project" value="TreeGrafter"/>
</dbReference>
<keyword evidence="5" id="KW-0378">Hydrolase</keyword>
<dbReference type="Proteomes" id="UP000317369">
    <property type="component" value="Chromosome"/>
</dbReference>
<name>A0A517YUN4_9BACT</name>
<dbReference type="AlphaFoldDB" id="A0A517YUN4"/>
<dbReference type="InterPro" id="IPR039384">
    <property type="entry name" value="HINT"/>
</dbReference>
<accession>A0A517YUN4</accession>
<feature type="short sequence motif" description="Histidine triad motif" evidence="2 3">
    <location>
        <begin position="102"/>
        <end position="106"/>
    </location>
</feature>
<dbReference type="PANTHER" id="PTHR46648">
    <property type="entry name" value="HIT FAMILY PROTEIN 1"/>
    <property type="match status" value="1"/>
</dbReference>
<reference evidence="5 6" key="1">
    <citation type="submission" date="2019-02" db="EMBL/GenBank/DDBJ databases">
        <title>Deep-cultivation of Planctomycetes and their phenomic and genomic characterization uncovers novel biology.</title>
        <authorList>
            <person name="Wiegand S."/>
            <person name="Jogler M."/>
            <person name="Boedeker C."/>
            <person name="Pinto D."/>
            <person name="Vollmers J."/>
            <person name="Rivas-Marin E."/>
            <person name="Kohn T."/>
            <person name="Peeters S.H."/>
            <person name="Heuer A."/>
            <person name="Rast P."/>
            <person name="Oberbeckmann S."/>
            <person name="Bunk B."/>
            <person name="Jeske O."/>
            <person name="Meyerdierks A."/>
            <person name="Storesund J.E."/>
            <person name="Kallscheuer N."/>
            <person name="Luecker S."/>
            <person name="Lage O.M."/>
            <person name="Pohl T."/>
            <person name="Merkel B.J."/>
            <person name="Hornburger P."/>
            <person name="Mueller R.-W."/>
            <person name="Bruemmer F."/>
            <person name="Labrenz M."/>
            <person name="Spormann A.M."/>
            <person name="Op den Camp H."/>
            <person name="Overmann J."/>
            <person name="Amann R."/>
            <person name="Jetten M.S.M."/>
            <person name="Mascher T."/>
            <person name="Medema M.H."/>
            <person name="Devos D.P."/>
            <person name="Kaster A.-K."/>
            <person name="Ovreas L."/>
            <person name="Rohde M."/>
            <person name="Galperin M.Y."/>
            <person name="Jogler C."/>
        </authorList>
    </citation>
    <scope>NUCLEOTIDE SEQUENCE [LARGE SCALE GENOMIC DNA]</scope>
    <source>
        <strain evidence="5 6">KS4</strain>
    </source>
</reference>
<evidence type="ECO:0000256" key="3">
    <source>
        <dbReference type="PROSITE-ProRule" id="PRU00464"/>
    </source>
</evidence>
<dbReference type="SUPFAM" id="SSF54197">
    <property type="entry name" value="HIT-like"/>
    <property type="match status" value="1"/>
</dbReference>
<feature type="active site" description="Tele-AMP-histidine intermediate" evidence="1">
    <location>
        <position position="104"/>
    </location>
</feature>
<dbReference type="OrthoDB" id="9784774at2"/>
<evidence type="ECO:0000256" key="1">
    <source>
        <dbReference type="PIRSR" id="PIRSR601310-1"/>
    </source>
</evidence>
<dbReference type="InterPro" id="IPR019808">
    <property type="entry name" value="Histidine_triad_CS"/>
</dbReference>